<dbReference type="PANTHER" id="PTHR47926:SF439">
    <property type="entry name" value="PENTACOTRIPEPTIDE-REPEAT REGION OF PRORP DOMAIN-CONTAINING PROTEIN"/>
    <property type="match status" value="1"/>
</dbReference>
<accession>A0A6P5G8Y2</accession>
<reference evidence="5" key="1">
    <citation type="journal article" date="2015" name="Nat. Genet.">
        <title>The pineapple genome and the evolution of CAM photosynthesis.</title>
        <authorList>
            <person name="Ming R."/>
            <person name="VanBuren R."/>
            <person name="Wai C.M."/>
            <person name="Tang H."/>
            <person name="Schatz M.C."/>
            <person name="Bowers J.E."/>
            <person name="Lyons E."/>
            <person name="Wang M.L."/>
            <person name="Chen J."/>
            <person name="Biggers E."/>
            <person name="Zhang J."/>
            <person name="Huang L."/>
            <person name="Zhang L."/>
            <person name="Miao W."/>
            <person name="Zhang J."/>
            <person name="Ye Z."/>
            <person name="Miao C."/>
            <person name="Lin Z."/>
            <person name="Wang H."/>
            <person name="Zhou H."/>
            <person name="Yim W.C."/>
            <person name="Priest H.D."/>
            <person name="Zheng C."/>
            <person name="Woodhouse M."/>
            <person name="Edger P.P."/>
            <person name="Guyot R."/>
            <person name="Guo H.B."/>
            <person name="Guo H."/>
            <person name="Zheng G."/>
            <person name="Singh R."/>
            <person name="Sharma A."/>
            <person name="Min X."/>
            <person name="Zheng Y."/>
            <person name="Lee H."/>
            <person name="Gurtowski J."/>
            <person name="Sedlazeck F.J."/>
            <person name="Harkess A."/>
            <person name="McKain M.R."/>
            <person name="Liao Z."/>
            <person name="Fang J."/>
            <person name="Liu J."/>
            <person name="Zhang X."/>
            <person name="Zhang Q."/>
            <person name="Hu W."/>
            <person name="Qin Y."/>
            <person name="Wang K."/>
            <person name="Chen L.Y."/>
            <person name="Shirley N."/>
            <person name="Lin Y.R."/>
            <person name="Liu L.Y."/>
            <person name="Hernandez A.G."/>
            <person name="Wright C.L."/>
            <person name="Bulone V."/>
            <person name="Tuskan G.A."/>
            <person name="Heath K."/>
            <person name="Zee F."/>
            <person name="Moore P.H."/>
            <person name="Sunkar R."/>
            <person name="Leebens-Mack J.H."/>
            <person name="Mockler T."/>
            <person name="Bennetzen J.L."/>
            <person name="Freeling M."/>
            <person name="Sankoff D."/>
            <person name="Paterson A.H."/>
            <person name="Zhu X."/>
            <person name="Yang X."/>
            <person name="Smith J.A."/>
            <person name="Cushman J.C."/>
            <person name="Paull R.E."/>
            <person name="Yu Q."/>
        </authorList>
    </citation>
    <scope>NUCLEOTIDE SEQUENCE [LARGE SCALE GENOMIC DNA]</scope>
    <source>
        <strain evidence="5">cv. F153</strain>
    </source>
</reference>
<dbReference type="GeneID" id="109719436"/>
<dbReference type="GO" id="GO:0003723">
    <property type="term" value="F:RNA binding"/>
    <property type="evidence" value="ECO:0007669"/>
    <property type="project" value="InterPro"/>
</dbReference>
<evidence type="ECO:0000256" key="3">
    <source>
        <dbReference type="PROSITE-ProRule" id="PRU00708"/>
    </source>
</evidence>
<dbReference type="AlphaFoldDB" id="A0A6P5G8Y2"/>
<feature type="compositionally biased region" description="Low complexity" evidence="4">
    <location>
        <begin position="33"/>
        <end position="60"/>
    </location>
</feature>
<feature type="repeat" description="PPR" evidence="3">
    <location>
        <begin position="301"/>
        <end position="335"/>
    </location>
</feature>
<gene>
    <name evidence="6" type="primary">LOC109719436</name>
</gene>
<dbReference type="RefSeq" id="XP_020101710.1">
    <property type="nucleotide sequence ID" value="XM_020246121.1"/>
</dbReference>
<dbReference type="NCBIfam" id="TIGR00756">
    <property type="entry name" value="PPR"/>
    <property type="match status" value="2"/>
</dbReference>
<evidence type="ECO:0000256" key="2">
    <source>
        <dbReference type="ARBA" id="ARBA00022946"/>
    </source>
</evidence>
<dbReference type="GO" id="GO:0009451">
    <property type="term" value="P:RNA modification"/>
    <property type="evidence" value="ECO:0007669"/>
    <property type="project" value="InterPro"/>
</dbReference>
<reference evidence="6" key="2">
    <citation type="submission" date="2025-08" db="UniProtKB">
        <authorList>
            <consortium name="RefSeq"/>
        </authorList>
    </citation>
    <scope>IDENTIFICATION</scope>
    <source>
        <tissue evidence="6">Leaf</tissue>
    </source>
</reference>
<evidence type="ECO:0000256" key="1">
    <source>
        <dbReference type="ARBA" id="ARBA00022737"/>
    </source>
</evidence>
<dbReference type="Gene3D" id="1.25.40.10">
    <property type="entry name" value="Tetratricopeptide repeat domain"/>
    <property type="match status" value="2"/>
</dbReference>
<dbReference type="InterPro" id="IPR011990">
    <property type="entry name" value="TPR-like_helical_dom_sf"/>
</dbReference>
<evidence type="ECO:0000313" key="6">
    <source>
        <dbReference type="RefSeq" id="XP_020101710.1"/>
    </source>
</evidence>
<keyword evidence="1" id="KW-0677">Repeat</keyword>
<keyword evidence="5" id="KW-1185">Reference proteome</keyword>
<dbReference type="PROSITE" id="PS51375">
    <property type="entry name" value="PPR"/>
    <property type="match status" value="2"/>
</dbReference>
<dbReference type="InterPro" id="IPR046960">
    <property type="entry name" value="PPR_At4g14850-like_plant"/>
</dbReference>
<keyword evidence="2" id="KW-0809">Transit peptide</keyword>
<feature type="compositionally biased region" description="Acidic residues" evidence="4">
    <location>
        <begin position="72"/>
        <end position="84"/>
    </location>
</feature>
<dbReference type="PANTHER" id="PTHR47926">
    <property type="entry name" value="PENTATRICOPEPTIDE REPEAT-CONTAINING PROTEIN"/>
    <property type="match status" value="1"/>
</dbReference>
<feature type="repeat" description="PPR" evidence="3">
    <location>
        <begin position="405"/>
        <end position="439"/>
    </location>
</feature>
<feature type="compositionally biased region" description="Low complexity" evidence="4">
    <location>
        <begin position="1"/>
        <end position="19"/>
    </location>
</feature>
<dbReference type="InterPro" id="IPR002885">
    <property type="entry name" value="PPR_rpt"/>
</dbReference>
<evidence type="ECO:0000313" key="5">
    <source>
        <dbReference type="Proteomes" id="UP000515123"/>
    </source>
</evidence>
<feature type="region of interest" description="Disordered" evidence="4">
    <location>
        <begin position="1"/>
        <end position="91"/>
    </location>
</feature>
<dbReference type="Pfam" id="PF01535">
    <property type="entry name" value="PPR"/>
    <property type="match status" value="3"/>
</dbReference>
<dbReference type="Proteomes" id="UP000515123">
    <property type="component" value="Linkage group 13"/>
</dbReference>
<protein>
    <submittedName>
        <fullName evidence="6">Pentatricopeptide repeat-containing protein At1g31790</fullName>
    </submittedName>
</protein>
<proteinExistence type="predicted"/>
<organism evidence="5 6">
    <name type="scientific">Ananas comosus</name>
    <name type="common">Pineapple</name>
    <name type="synonym">Ananas ananas</name>
    <dbReference type="NCBI Taxonomy" id="4615"/>
    <lineage>
        <taxon>Eukaryota</taxon>
        <taxon>Viridiplantae</taxon>
        <taxon>Streptophyta</taxon>
        <taxon>Embryophyta</taxon>
        <taxon>Tracheophyta</taxon>
        <taxon>Spermatophyta</taxon>
        <taxon>Magnoliopsida</taxon>
        <taxon>Liliopsida</taxon>
        <taxon>Poales</taxon>
        <taxon>Bromeliaceae</taxon>
        <taxon>Bromelioideae</taxon>
        <taxon>Ananas</taxon>
    </lineage>
</organism>
<evidence type="ECO:0000256" key="4">
    <source>
        <dbReference type="SAM" id="MobiDB-lite"/>
    </source>
</evidence>
<dbReference type="OrthoDB" id="1893323at2759"/>
<sequence length="454" mass="49893">MMAASSTAAAMARTHTTAAGRWWRRTPSSEPSAQARAVLPLQQLRRPQLPSTTTTTTTTTKQHPLGSLITTEGDEGEEEEEEQEQERRAPWSRACRVKTATAGDVLCLMDALRLPVEEDVYVDLIKECTHSRDAVQGAEVHAHILVRTRGAAPAGLILANRLLLMYAACGKVEAARQLFDRMPARDAVSWAAVIAAYSHDNSSSSTSHCEATKLFTKMRAAEFATVAESRSRCCLDAILMALLRSCGRARELGLGRQVHGLIEKMMGASGAGSSLIQFYSTLGRRDAARQALDRVIMYPFQEEDWTSMIACCCREGLFEEAISIFRKTARLGKRGNPCSLLTNVLKACARIGDGGWIGRQVHTIAIKLGAESDQYVGSSLFRMYSQNGLLADARRSLDSVSRLQDDACWNAVLTAYARRGCFEEAIRLLYEKKAAGLQPPQSMVKQIFEMVYGC</sequence>
<name>A0A6P5G8Y2_ANACO</name>